<feature type="region of interest" description="Disordered" evidence="1">
    <location>
        <begin position="94"/>
        <end position="115"/>
    </location>
</feature>
<accession>A0A4U5P5X5</accession>
<evidence type="ECO:0000313" key="2">
    <source>
        <dbReference type="EMBL" id="TKR91747.1"/>
    </source>
</evidence>
<dbReference type="EMBL" id="RCHU01000759">
    <property type="protein sequence ID" value="TKR91747.1"/>
    <property type="molecule type" value="Genomic_DNA"/>
</dbReference>
<sequence>MVASVRSFFNRWQYCSRSSSSDLAAIVEGVLEAEEGDGVYGCCCCRPPLGSSVGDGNEEIGDDGEAAGGGGACVVGSESRGTVWVLSTERKRLSRRGRAAMAGERKKRKKNSDQQGGWGLLSLVVSRWGEDDVAIVACPGGR</sequence>
<evidence type="ECO:0000256" key="1">
    <source>
        <dbReference type="SAM" id="MobiDB-lite"/>
    </source>
</evidence>
<organism evidence="2">
    <name type="scientific">Populus alba</name>
    <name type="common">White poplar</name>
    <dbReference type="NCBI Taxonomy" id="43335"/>
    <lineage>
        <taxon>Eukaryota</taxon>
        <taxon>Viridiplantae</taxon>
        <taxon>Streptophyta</taxon>
        <taxon>Embryophyta</taxon>
        <taxon>Tracheophyta</taxon>
        <taxon>Spermatophyta</taxon>
        <taxon>Magnoliopsida</taxon>
        <taxon>eudicotyledons</taxon>
        <taxon>Gunneridae</taxon>
        <taxon>Pentapetalae</taxon>
        <taxon>rosids</taxon>
        <taxon>fabids</taxon>
        <taxon>Malpighiales</taxon>
        <taxon>Salicaceae</taxon>
        <taxon>Saliceae</taxon>
        <taxon>Populus</taxon>
    </lineage>
</organism>
<protein>
    <submittedName>
        <fullName evidence="2">Uncharacterized protein</fullName>
    </submittedName>
</protein>
<proteinExistence type="predicted"/>
<dbReference type="AlphaFoldDB" id="A0A4U5P5X5"/>
<gene>
    <name evidence="2" type="ORF">D5086_0000220290</name>
</gene>
<name>A0A4U5P5X5_POPAL</name>
<reference evidence="2" key="1">
    <citation type="submission" date="2018-10" db="EMBL/GenBank/DDBJ databases">
        <title>Population genomic analysis revealed the cold adaptation of white poplar.</title>
        <authorList>
            <person name="Liu Y.-J."/>
        </authorList>
    </citation>
    <scope>NUCLEOTIDE SEQUENCE [LARGE SCALE GENOMIC DNA]</scope>
    <source>
        <strain evidence="2">PAL-ZL1</strain>
    </source>
</reference>
<comment type="caution">
    <text evidence="2">The sequence shown here is derived from an EMBL/GenBank/DDBJ whole genome shotgun (WGS) entry which is preliminary data.</text>
</comment>